<dbReference type="PANTHER" id="PTHR30460:SF0">
    <property type="entry name" value="MODERATE CONDUCTANCE MECHANOSENSITIVE CHANNEL YBIO"/>
    <property type="match status" value="1"/>
</dbReference>
<keyword evidence="6 8" id="KW-0472">Membrane</keyword>
<feature type="compositionally biased region" description="Low complexity" evidence="7">
    <location>
        <begin position="88"/>
        <end position="100"/>
    </location>
</feature>
<evidence type="ECO:0000256" key="4">
    <source>
        <dbReference type="ARBA" id="ARBA00022692"/>
    </source>
</evidence>
<dbReference type="Pfam" id="PF21082">
    <property type="entry name" value="MS_channel_3rd"/>
    <property type="match status" value="1"/>
</dbReference>
<evidence type="ECO:0000256" key="1">
    <source>
        <dbReference type="ARBA" id="ARBA00004651"/>
    </source>
</evidence>
<dbReference type="Pfam" id="PF21088">
    <property type="entry name" value="MS_channel_1st"/>
    <property type="match status" value="1"/>
</dbReference>
<dbReference type="Pfam" id="PF00924">
    <property type="entry name" value="MS_channel_2nd"/>
    <property type="match status" value="1"/>
</dbReference>
<dbReference type="Gene3D" id="2.30.30.60">
    <property type="match status" value="1"/>
</dbReference>
<keyword evidence="13" id="KW-1185">Reference proteome</keyword>
<keyword evidence="5 8" id="KW-1133">Transmembrane helix</keyword>
<protein>
    <submittedName>
        <fullName evidence="12">Mechanosensitive ion channel family protein</fullName>
    </submittedName>
</protein>
<dbReference type="InterPro" id="IPR011014">
    <property type="entry name" value="MscS_channel_TM-2"/>
</dbReference>
<evidence type="ECO:0000259" key="11">
    <source>
        <dbReference type="Pfam" id="PF21088"/>
    </source>
</evidence>
<evidence type="ECO:0000256" key="5">
    <source>
        <dbReference type="ARBA" id="ARBA00022989"/>
    </source>
</evidence>
<evidence type="ECO:0000259" key="10">
    <source>
        <dbReference type="Pfam" id="PF21082"/>
    </source>
</evidence>
<dbReference type="EMBL" id="CP064954">
    <property type="protein sequence ID" value="QPK78795.1"/>
    <property type="molecule type" value="Genomic_DNA"/>
</dbReference>
<evidence type="ECO:0000256" key="2">
    <source>
        <dbReference type="ARBA" id="ARBA00008017"/>
    </source>
</evidence>
<feature type="domain" description="Mechanosensitive ion channel MscS C-terminal" evidence="10">
    <location>
        <begin position="254"/>
        <end position="340"/>
    </location>
</feature>
<evidence type="ECO:0000256" key="7">
    <source>
        <dbReference type="SAM" id="MobiDB-lite"/>
    </source>
</evidence>
<keyword evidence="4 8" id="KW-0812">Transmembrane</keyword>
<comment type="subcellular location">
    <subcellularLocation>
        <location evidence="1">Cell membrane</location>
        <topology evidence="1">Multi-pass membrane protein</topology>
    </subcellularLocation>
</comment>
<feature type="domain" description="Mechanosensitive ion channel transmembrane helices 2/3" evidence="11">
    <location>
        <begin position="142"/>
        <end position="181"/>
    </location>
</feature>
<dbReference type="GO" id="GO:0005886">
    <property type="term" value="C:plasma membrane"/>
    <property type="evidence" value="ECO:0007669"/>
    <property type="project" value="UniProtKB-SubCell"/>
</dbReference>
<dbReference type="RefSeq" id="WP_165009690.1">
    <property type="nucleotide sequence ID" value="NZ_CP064954.1"/>
</dbReference>
<dbReference type="InterPro" id="IPR011066">
    <property type="entry name" value="MscS_channel_C_sf"/>
</dbReference>
<dbReference type="Gene3D" id="3.30.70.100">
    <property type="match status" value="1"/>
</dbReference>
<evidence type="ECO:0000256" key="3">
    <source>
        <dbReference type="ARBA" id="ARBA00022475"/>
    </source>
</evidence>
<dbReference type="Proteomes" id="UP000594681">
    <property type="component" value="Chromosome"/>
</dbReference>
<dbReference type="SUPFAM" id="SSF82861">
    <property type="entry name" value="Mechanosensitive channel protein MscS (YggB), transmembrane region"/>
    <property type="match status" value="1"/>
</dbReference>
<name>A0A7T0PAX1_9CORY</name>
<dbReference type="SUPFAM" id="SSF50182">
    <property type="entry name" value="Sm-like ribonucleoproteins"/>
    <property type="match status" value="1"/>
</dbReference>
<feature type="region of interest" description="Disordered" evidence="7">
    <location>
        <begin position="82"/>
        <end position="106"/>
    </location>
</feature>
<dbReference type="InterPro" id="IPR023408">
    <property type="entry name" value="MscS_beta-dom_sf"/>
</dbReference>
<dbReference type="InterPro" id="IPR045276">
    <property type="entry name" value="YbiO_bact"/>
</dbReference>
<organism evidence="12 13">
    <name type="scientific">Corynebacterium lizhenjunii</name>
    <dbReference type="NCBI Taxonomy" id="2709394"/>
    <lineage>
        <taxon>Bacteria</taxon>
        <taxon>Bacillati</taxon>
        <taxon>Actinomycetota</taxon>
        <taxon>Actinomycetes</taxon>
        <taxon>Mycobacteriales</taxon>
        <taxon>Corynebacteriaceae</taxon>
        <taxon>Corynebacterium</taxon>
    </lineage>
</organism>
<feature type="transmembrane region" description="Helical" evidence="8">
    <location>
        <begin position="136"/>
        <end position="156"/>
    </location>
</feature>
<dbReference type="SUPFAM" id="SSF82689">
    <property type="entry name" value="Mechanosensitive channel protein MscS (YggB), C-terminal domain"/>
    <property type="match status" value="1"/>
</dbReference>
<dbReference type="InterPro" id="IPR006685">
    <property type="entry name" value="MscS_channel_2nd"/>
</dbReference>
<dbReference type="GO" id="GO:0008381">
    <property type="term" value="F:mechanosensitive monoatomic ion channel activity"/>
    <property type="evidence" value="ECO:0007669"/>
    <property type="project" value="InterPro"/>
</dbReference>
<dbReference type="InterPro" id="IPR010920">
    <property type="entry name" value="LSM_dom_sf"/>
</dbReference>
<feature type="transmembrane region" description="Helical" evidence="8">
    <location>
        <begin position="51"/>
        <end position="72"/>
    </location>
</feature>
<feature type="transmembrane region" description="Helical" evidence="8">
    <location>
        <begin position="162"/>
        <end position="184"/>
    </location>
</feature>
<evidence type="ECO:0000313" key="12">
    <source>
        <dbReference type="EMBL" id="QPK78795.1"/>
    </source>
</evidence>
<dbReference type="InterPro" id="IPR049142">
    <property type="entry name" value="MS_channel_1st"/>
</dbReference>
<evidence type="ECO:0000256" key="8">
    <source>
        <dbReference type="SAM" id="Phobius"/>
    </source>
</evidence>
<evidence type="ECO:0000313" key="13">
    <source>
        <dbReference type="Proteomes" id="UP000594681"/>
    </source>
</evidence>
<dbReference type="Gene3D" id="1.10.287.1260">
    <property type="match status" value="1"/>
</dbReference>
<dbReference type="InterPro" id="IPR049278">
    <property type="entry name" value="MS_channel_C"/>
</dbReference>
<feature type="domain" description="Mechanosensitive ion channel MscS" evidence="9">
    <location>
        <begin position="183"/>
        <end position="247"/>
    </location>
</feature>
<evidence type="ECO:0000259" key="9">
    <source>
        <dbReference type="Pfam" id="PF00924"/>
    </source>
</evidence>
<evidence type="ECO:0000256" key="6">
    <source>
        <dbReference type="ARBA" id="ARBA00023136"/>
    </source>
</evidence>
<sequence>MSISDTIFLASTSPAGGTAGTAADAAADAADAVTQWWQDPTTREWLLEKPVAISIVLIIAMVGHWAAVHVINRLAKQAQESRTARKSGPLPALPLGLGKPLGRKKAARRETQSQQLEALDKAHENRRVSRIKTLAGVARSAVAIFIWVWAGVTILAQLGVNVAPLIASAGIVGVALGFGAQSLVKDFLSGIFMLLEDQYGIGDTIDLGNGIFGDVEDITLRITTVRDIDGALWYVRNGEILQVANHTDEYSIARVEIPVSLSANAHQAHKVIERAAQTGCEHADVTEMVLDAPEMLGMTKFDVDSVIYRVQARTLPGSQWAVQRFLQEHIWQAMHDEGIPTPYPFGKGVAPHDGL</sequence>
<dbReference type="AlphaFoldDB" id="A0A7T0PAX1"/>
<gene>
    <name evidence="12" type="ORF">G7Y31_09670</name>
</gene>
<dbReference type="FunFam" id="2.30.30.60:FF:000001">
    <property type="entry name" value="MscS Mechanosensitive ion channel"/>
    <property type="match status" value="1"/>
</dbReference>
<reference evidence="12 13" key="1">
    <citation type="submission" date="2020-11" db="EMBL/GenBank/DDBJ databases">
        <title>Corynebacterium sp. ZJ-599.</title>
        <authorList>
            <person name="Zhou J."/>
        </authorList>
    </citation>
    <scope>NUCLEOTIDE SEQUENCE [LARGE SCALE GENOMIC DNA]</scope>
    <source>
        <strain evidence="12 13">ZJ-599</strain>
    </source>
</reference>
<dbReference type="KEGG" id="cliz:G7Y31_09670"/>
<dbReference type="PANTHER" id="PTHR30460">
    <property type="entry name" value="MODERATE CONDUCTANCE MECHANOSENSITIVE CHANNEL YBIO"/>
    <property type="match status" value="1"/>
</dbReference>
<comment type="similarity">
    <text evidence="2">Belongs to the MscS (TC 1.A.23) family.</text>
</comment>
<proteinExistence type="inferred from homology"/>
<accession>A0A7T0PAX1</accession>
<keyword evidence="3" id="KW-1003">Cell membrane</keyword>